<dbReference type="EMBL" id="CAJNOJ010000010">
    <property type="protein sequence ID" value="CAF0782136.1"/>
    <property type="molecule type" value="Genomic_DNA"/>
</dbReference>
<dbReference type="PANTHER" id="PTHR31859:SF9">
    <property type="entry name" value="TETRATRICOPEPTIDE REPEAT PROTEIN 39B"/>
    <property type="match status" value="1"/>
</dbReference>
<dbReference type="InterPro" id="IPR019412">
    <property type="entry name" value="IML2/TPR_39"/>
</dbReference>
<evidence type="ECO:0000313" key="2">
    <source>
        <dbReference type="EMBL" id="CAF0782136.1"/>
    </source>
</evidence>
<dbReference type="Pfam" id="PF10300">
    <property type="entry name" value="Iml2-TPR_39"/>
    <property type="match status" value="1"/>
</dbReference>
<evidence type="ECO:0000256" key="1">
    <source>
        <dbReference type="SAM" id="MobiDB-lite"/>
    </source>
</evidence>
<feature type="region of interest" description="Disordered" evidence="1">
    <location>
        <begin position="1"/>
        <end position="36"/>
    </location>
</feature>
<feature type="compositionally biased region" description="Acidic residues" evidence="1">
    <location>
        <begin position="540"/>
        <end position="559"/>
    </location>
</feature>
<dbReference type="SMART" id="SM00028">
    <property type="entry name" value="TPR"/>
    <property type="match status" value="5"/>
</dbReference>
<sequence>MELETSLEEPDEDENEEFPPLPSDIEVPSFTNTPDLYDNRHNPIDFVYCASPPLPSPPTFSPPAPPPPTTSAGTMDRVYANARTISSIRHNGSLTPIPVSFATQHKKKARAPIACSFQSIYVNIPMSPPLPPPPQLSPLHLTPTPVKPVNTSNEVTYATLMNTTSLVPSICPDITLNHVEYQQIQIQHEIVRVNSNRIYENIKARRPPPPPCYSPPPAIPIENNKSPPDQTVNDHDCLPSSLSSTSAGEHIYINLKCQDDQPPAIPTRTCKSIPISTQLSPPPIISRRNEHRKDENCPVVKVPINSIEKDPSGHETSSNASTLQTVKEVEINHNSSENDKNNHTDRTKASTTTAENLPSVTNARQWRALHSIRRRRLRGSVALRSATRLSSNHNVHRQQQSRSNANTTVLHPMMTDDRWRRTLRKRRRQRVVQMKLDGNDLHQQTKSVQPTSDHTYNEIKQPILPTSAIQANGHNGAAAGSVLERAMQFNGALRDRVFSWYRGASNNDRVQQEHQQATPSQIVSTSENGESDQKEIATNGDEEEEEDDQEEEEEEEEQEFFTHDTFEDFLLRRRPKSAASTTASITSTVVSHIDFVPQRAPVRTPPKSKSHPSRTLPPPPALPPPLPPTPPPARRFPGLALSLDKTDVDFIHNILQRTRGDHRVWNRITALKEAYIRATSKKNDQPKKPKPNDAQMDAKKKKKAMLMKHSLAATKIRAELEKYDELPASSATVIDDEDDYDITCSADDHRKMNYNPHHRSAPTILPTPSAAHRVLSFVTSIKRRAQSNVQQLQKNLHDIRSRVHTESSMIPSTHINVQRRVSTVSRQKQNEPPSTTRVRPSRVESTSNANALVRRANSHRSATSTEQSSALHRQQLNRTQSNASQVPQQQRQTYRQHHRITKDKSPVVVDRSASLTTRPPPPERRSSHQIPNKTTSHRQRILSNDEMMASSIPHTLIHANSTTSLSTSTADQSSNHLSLDLNQNHFRHGFFSTTTHSLSNLTTSRSNDQDNNEIFEDALDTFDVENNQQTHSNKSSAKTCDESPTDLDHALVECEQITQLVFENRLNEALRRTKEQENRSLYHSLCHSSISFMQAGMTFNQDDIEATIQALRHTTNLAKKSESYRSWLPFGLPGKAAMTEYELHAKLVYAEALLIRALLTFIQDQGLFSFISGALKIKECHDLFAKLAKNNDPSRFSSKLSYEHFDSGVRMGNGAFNLMIANLPQRIIRYLEFAGFSGDKEFGLKELEKSATSKGLRAPLSALLLLGYHTYAAQIFGNGDGDLKKAHTLVEYYLKRSPTSYLFLVFRARLQTLHCRLNEAIDTYEYAIQCQSDWKNLHHIAYWEILWCYVLQCEWKHAVAIAEILLKENNWSKATSCYLLATFQFEENNAVATEEIIQLYKRVPELKIRLAGKSIPLEKYAIKQCEHFLAQKWLFLPSLEVIYLMNGFYILAHDSNKLQETLDIVNNALKDCELNHQDDKFYSDSYGSGLLLRGVLLHFLRRYNEAHEAFDQLIDMSKEFDEKSLLAPNALLEKAMVYIDLKQKSKASEYLQKAIECKDYQLESRLHFRINAAMQRLKQMENDSSQNDESCRTIPYSDPIGSNIGFYQILQEFDGSDEILVTESRWIPTVSDPMSDLVGSEA</sequence>
<feature type="region of interest" description="Disordered" evidence="1">
    <location>
        <begin position="820"/>
        <end position="938"/>
    </location>
</feature>
<feature type="region of interest" description="Disordered" evidence="1">
    <location>
        <begin position="305"/>
        <end position="324"/>
    </location>
</feature>
<feature type="region of interest" description="Disordered" evidence="1">
    <location>
        <begin position="384"/>
        <end position="408"/>
    </location>
</feature>
<organism evidence="2 3">
    <name type="scientific">Adineta ricciae</name>
    <name type="common">Rotifer</name>
    <dbReference type="NCBI Taxonomy" id="249248"/>
    <lineage>
        <taxon>Eukaryota</taxon>
        <taxon>Metazoa</taxon>
        <taxon>Spiralia</taxon>
        <taxon>Gnathifera</taxon>
        <taxon>Rotifera</taxon>
        <taxon>Eurotatoria</taxon>
        <taxon>Bdelloidea</taxon>
        <taxon>Adinetida</taxon>
        <taxon>Adinetidae</taxon>
        <taxon>Adineta</taxon>
    </lineage>
</organism>
<feature type="compositionally biased region" description="Pro residues" evidence="1">
    <location>
        <begin position="207"/>
        <end position="219"/>
    </location>
</feature>
<feature type="compositionally biased region" description="Polar residues" evidence="1">
    <location>
        <begin position="314"/>
        <end position="324"/>
    </location>
</feature>
<dbReference type="Proteomes" id="UP000663852">
    <property type="component" value="Unassembled WGS sequence"/>
</dbReference>
<gene>
    <name evidence="2" type="ORF">EDS130_LOCUS3892</name>
</gene>
<dbReference type="Gene3D" id="1.25.40.10">
    <property type="entry name" value="Tetratricopeptide repeat domain"/>
    <property type="match status" value="1"/>
</dbReference>
<feature type="region of interest" description="Disordered" evidence="1">
    <location>
        <begin position="509"/>
        <end position="567"/>
    </location>
</feature>
<feature type="region of interest" description="Disordered" evidence="1">
    <location>
        <begin position="203"/>
        <end position="241"/>
    </location>
</feature>
<feature type="compositionally biased region" description="Basic and acidic residues" evidence="1">
    <location>
        <begin position="681"/>
        <end position="691"/>
    </location>
</feature>
<feature type="compositionally biased region" description="Pro residues" evidence="1">
    <location>
        <begin position="615"/>
        <end position="634"/>
    </location>
</feature>
<feature type="compositionally biased region" description="Polar residues" evidence="1">
    <location>
        <begin position="859"/>
        <end position="884"/>
    </location>
</feature>
<feature type="compositionally biased region" description="Polar residues" evidence="1">
    <location>
        <begin position="509"/>
        <end position="528"/>
    </location>
</feature>
<feature type="region of interest" description="Disordered" evidence="1">
    <location>
        <begin position="597"/>
        <end position="637"/>
    </location>
</feature>
<feature type="compositionally biased region" description="Polar residues" evidence="1">
    <location>
        <begin position="820"/>
        <end position="850"/>
    </location>
</feature>
<name>A0A813RGI3_ADIRI</name>
<feature type="region of interest" description="Disordered" evidence="1">
    <location>
        <begin position="332"/>
        <end position="355"/>
    </location>
</feature>
<dbReference type="InterPro" id="IPR011990">
    <property type="entry name" value="TPR-like_helical_dom_sf"/>
</dbReference>
<feature type="compositionally biased region" description="Polar residues" evidence="1">
    <location>
        <begin position="387"/>
        <end position="408"/>
    </location>
</feature>
<feature type="region of interest" description="Disordered" evidence="1">
    <location>
        <begin position="678"/>
        <end position="700"/>
    </location>
</feature>
<feature type="compositionally biased region" description="Acidic residues" evidence="1">
    <location>
        <begin position="1"/>
        <end position="17"/>
    </location>
</feature>
<dbReference type="OrthoDB" id="43460at2759"/>
<feature type="compositionally biased region" description="Basic and acidic residues" evidence="1">
    <location>
        <begin position="332"/>
        <end position="348"/>
    </location>
</feature>
<accession>A0A813RGI3</accession>
<reference evidence="2" key="1">
    <citation type="submission" date="2021-02" db="EMBL/GenBank/DDBJ databases">
        <authorList>
            <person name="Nowell W R."/>
        </authorList>
    </citation>
    <scope>NUCLEOTIDE SEQUENCE</scope>
</reference>
<comment type="caution">
    <text evidence="2">The sequence shown here is derived from an EMBL/GenBank/DDBJ whole genome shotgun (WGS) entry which is preliminary data.</text>
</comment>
<proteinExistence type="predicted"/>
<protein>
    <submittedName>
        <fullName evidence="2">Uncharacterized protein</fullName>
    </submittedName>
</protein>
<evidence type="ECO:0000313" key="3">
    <source>
        <dbReference type="Proteomes" id="UP000663852"/>
    </source>
</evidence>
<dbReference type="Pfam" id="PF13181">
    <property type="entry name" value="TPR_8"/>
    <property type="match status" value="1"/>
</dbReference>
<feature type="region of interest" description="Disordered" evidence="1">
    <location>
        <begin position="265"/>
        <end position="293"/>
    </location>
</feature>
<dbReference type="SUPFAM" id="SSF48452">
    <property type="entry name" value="TPR-like"/>
    <property type="match status" value="1"/>
</dbReference>
<dbReference type="PANTHER" id="PTHR31859">
    <property type="entry name" value="TETRATRICOPEPTIDE REPEAT PROTEIN 39 FAMILY MEMBER"/>
    <property type="match status" value="1"/>
</dbReference>
<dbReference type="InterPro" id="IPR019734">
    <property type="entry name" value="TPR_rpt"/>
</dbReference>